<keyword evidence="3" id="KW-1185">Reference proteome</keyword>
<proteinExistence type="predicted"/>
<dbReference type="Proteomes" id="UP000244932">
    <property type="component" value="Unassembled WGS sequence"/>
</dbReference>
<dbReference type="AlphaFoldDB" id="A0A2R8A937"/>
<reference evidence="2 3" key="1">
    <citation type="submission" date="2018-03" db="EMBL/GenBank/DDBJ databases">
        <authorList>
            <person name="Keele B.F."/>
        </authorList>
    </citation>
    <scope>NUCLEOTIDE SEQUENCE [LARGE SCALE GENOMIC DNA]</scope>
    <source>
        <strain evidence="2 3">CeCT 8812</strain>
    </source>
</reference>
<dbReference type="InterPro" id="IPR001509">
    <property type="entry name" value="Epimerase_deHydtase"/>
</dbReference>
<name>A0A2R8A937_9RHOB</name>
<feature type="domain" description="NAD-dependent epimerase/dehydratase" evidence="1">
    <location>
        <begin position="4"/>
        <end position="207"/>
    </location>
</feature>
<evidence type="ECO:0000313" key="3">
    <source>
        <dbReference type="Proteomes" id="UP000244932"/>
    </source>
</evidence>
<dbReference type="RefSeq" id="WP_108781338.1">
    <property type="nucleotide sequence ID" value="NZ_OMKW01000001.1"/>
</dbReference>
<evidence type="ECO:0000313" key="2">
    <source>
        <dbReference type="EMBL" id="SPF28655.1"/>
    </source>
</evidence>
<dbReference type="OrthoDB" id="7170465at2"/>
<dbReference type="SUPFAM" id="SSF51735">
    <property type="entry name" value="NAD(P)-binding Rossmann-fold domains"/>
    <property type="match status" value="1"/>
</dbReference>
<sequence length="322" mass="35270">MPTIFILGAGGRMGRNAADAFQNAGWNVVRLQRPGKAAQPGSISADPFDATDMARAAAAVKPDVIFNGLNPPYHDWARDVPRLTEACIAAARATEATVILPGNVYTFGADMPRVLTAETPHRAATKKGRIRIEMEQNWRTSGVQVINLRAGDFIDTSDSGNWFESHMTKGVSKGRLMYPGPTNQAHAWAFLPDMARAAVALAEMRDSLPRYLDLPFPGYTLTGQQLADAIASITARPIRLTRFQWPLIRALGLINPLMRELTEMRYLWHVPHQLDGSAFEALLPDFSMTPLHDALHQSLAGSQRISTQTNRWSETAASAANG</sequence>
<dbReference type="EMBL" id="OMKW01000001">
    <property type="protein sequence ID" value="SPF28655.1"/>
    <property type="molecule type" value="Genomic_DNA"/>
</dbReference>
<accession>A0A2R8A937</accession>
<dbReference type="Gene3D" id="3.40.50.720">
    <property type="entry name" value="NAD(P)-binding Rossmann-like Domain"/>
    <property type="match status" value="1"/>
</dbReference>
<organism evidence="2 3">
    <name type="scientific">Pontivivens insulae</name>
    <dbReference type="NCBI Taxonomy" id="1639689"/>
    <lineage>
        <taxon>Bacteria</taxon>
        <taxon>Pseudomonadati</taxon>
        <taxon>Pseudomonadota</taxon>
        <taxon>Alphaproteobacteria</taxon>
        <taxon>Rhodobacterales</taxon>
        <taxon>Paracoccaceae</taxon>
        <taxon>Pontivivens</taxon>
    </lineage>
</organism>
<evidence type="ECO:0000259" key="1">
    <source>
        <dbReference type="Pfam" id="PF01370"/>
    </source>
</evidence>
<dbReference type="Pfam" id="PF01370">
    <property type="entry name" value="Epimerase"/>
    <property type="match status" value="1"/>
</dbReference>
<gene>
    <name evidence="2" type="ORF">POI8812_00957</name>
</gene>
<protein>
    <recommendedName>
        <fullName evidence="1">NAD-dependent epimerase/dehydratase domain-containing protein</fullName>
    </recommendedName>
</protein>
<dbReference type="InterPro" id="IPR036291">
    <property type="entry name" value="NAD(P)-bd_dom_sf"/>
</dbReference>